<gene>
    <name evidence="1" type="ORF">RND71_037342</name>
</gene>
<dbReference type="AlphaFoldDB" id="A0AAE1R362"/>
<keyword evidence="2" id="KW-1185">Reference proteome</keyword>
<protein>
    <submittedName>
        <fullName evidence="1">Uncharacterized protein</fullName>
    </submittedName>
</protein>
<evidence type="ECO:0000313" key="1">
    <source>
        <dbReference type="EMBL" id="KAK4344248.1"/>
    </source>
</evidence>
<organism evidence="1 2">
    <name type="scientific">Anisodus tanguticus</name>
    <dbReference type="NCBI Taxonomy" id="243964"/>
    <lineage>
        <taxon>Eukaryota</taxon>
        <taxon>Viridiplantae</taxon>
        <taxon>Streptophyta</taxon>
        <taxon>Embryophyta</taxon>
        <taxon>Tracheophyta</taxon>
        <taxon>Spermatophyta</taxon>
        <taxon>Magnoliopsida</taxon>
        <taxon>eudicotyledons</taxon>
        <taxon>Gunneridae</taxon>
        <taxon>Pentapetalae</taxon>
        <taxon>asterids</taxon>
        <taxon>lamiids</taxon>
        <taxon>Solanales</taxon>
        <taxon>Solanaceae</taxon>
        <taxon>Solanoideae</taxon>
        <taxon>Hyoscyameae</taxon>
        <taxon>Anisodus</taxon>
    </lineage>
</organism>
<comment type="caution">
    <text evidence="1">The sequence shown here is derived from an EMBL/GenBank/DDBJ whole genome shotgun (WGS) entry which is preliminary data.</text>
</comment>
<dbReference type="EMBL" id="JAVYJV010000020">
    <property type="protein sequence ID" value="KAK4344248.1"/>
    <property type="molecule type" value="Genomic_DNA"/>
</dbReference>
<proteinExistence type="predicted"/>
<dbReference type="Proteomes" id="UP001291623">
    <property type="component" value="Unassembled WGS sequence"/>
</dbReference>
<sequence>MTAATSFSTVLAMKMMINEYGLYLKRLASQNASAEEGDNNSASQPSQWIFGCNLWEERKKGRVAGLGSLGQSVKAHKQSTSALPKEIDEMIKSQVYAFNFDLYARLQEERRKNKRMRKELDLLKKHVYDTIIYK</sequence>
<evidence type="ECO:0000313" key="2">
    <source>
        <dbReference type="Proteomes" id="UP001291623"/>
    </source>
</evidence>
<name>A0AAE1R362_9SOLA</name>
<reference evidence="1" key="1">
    <citation type="submission" date="2023-12" db="EMBL/GenBank/DDBJ databases">
        <title>Genome assembly of Anisodus tanguticus.</title>
        <authorList>
            <person name="Wang Y.-J."/>
        </authorList>
    </citation>
    <scope>NUCLEOTIDE SEQUENCE</scope>
    <source>
        <strain evidence="1">KB-2021</strain>
        <tissue evidence="1">Leaf</tissue>
    </source>
</reference>
<accession>A0AAE1R362</accession>